<gene>
    <name evidence="1" type="ORF">MM171B00210_0016</name>
</gene>
<evidence type="ECO:0000313" key="1">
    <source>
        <dbReference type="EMBL" id="QJB04705.1"/>
    </source>
</evidence>
<organism evidence="1">
    <name type="scientific">viral metagenome</name>
    <dbReference type="NCBI Taxonomy" id="1070528"/>
    <lineage>
        <taxon>unclassified sequences</taxon>
        <taxon>metagenomes</taxon>
        <taxon>organismal metagenomes</taxon>
    </lineage>
</organism>
<sequence length="103" mass="11641">MAAEICDPTTRCPECKHLNENGGPCGGCFNEPGDRCSIATSPRTIEERGPFTSEELDILFEAQRTENVKYLTNWSIAACWFFEAEKRKLLDLIEELELKLSVL</sequence>
<accession>A0A6M3MGQ0</accession>
<name>A0A6M3MGQ0_9ZZZZ</name>
<dbReference type="EMBL" id="MT143889">
    <property type="protein sequence ID" value="QJB04705.1"/>
    <property type="molecule type" value="Genomic_DNA"/>
</dbReference>
<reference evidence="1" key="1">
    <citation type="submission" date="2020-03" db="EMBL/GenBank/DDBJ databases">
        <title>The deep terrestrial virosphere.</title>
        <authorList>
            <person name="Holmfeldt K."/>
            <person name="Nilsson E."/>
            <person name="Simone D."/>
            <person name="Lopez-Fernandez M."/>
            <person name="Wu X."/>
            <person name="de Brujin I."/>
            <person name="Lundin D."/>
            <person name="Andersson A."/>
            <person name="Bertilsson S."/>
            <person name="Dopson M."/>
        </authorList>
    </citation>
    <scope>NUCLEOTIDE SEQUENCE</scope>
    <source>
        <strain evidence="1">MM171B00210</strain>
    </source>
</reference>
<dbReference type="AlphaFoldDB" id="A0A6M3MGQ0"/>
<protein>
    <submittedName>
        <fullName evidence="1">Uncharacterized protein</fullName>
    </submittedName>
</protein>
<proteinExistence type="predicted"/>